<feature type="region of interest" description="Disordered" evidence="1">
    <location>
        <begin position="38"/>
        <end position="65"/>
    </location>
</feature>
<reference evidence="2" key="3">
    <citation type="submission" date="2015-04" db="UniProtKB">
        <authorList>
            <consortium name="EnsemblPlants"/>
        </authorList>
    </citation>
    <scope>IDENTIFICATION</scope>
</reference>
<feature type="compositionally biased region" description="Basic and acidic residues" evidence="1">
    <location>
        <begin position="43"/>
        <end position="57"/>
    </location>
</feature>
<proteinExistence type="predicted"/>
<evidence type="ECO:0000256" key="1">
    <source>
        <dbReference type="SAM" id="MobiDB-lite"/>
    </source>
</evidence>
<dbReference type="Gramene" id="LPERR04G03710.2">
    <property type="protein sequence ID" value="LPERR04G03710.2"/>
    <property type="gene ID" value="LPERR04G03710"/>
</dbReference>
<accession>A0A0D9W2Z5</accession>
<dbReference type="Proteomes" id="UP000032180">
    <property type="component" value="Chromosome 4"/>
</dbReference>
<sequence>MTFAAESLTNKENFWVKQFAELQVASLLVLDGGATRMRGQRARSYDDGGERKTKDLESIANNSFR</sequence>
<organism evidence="2 3">
    <name type="scientific">Leersia perrieri</name>
    <dbReference type="NCBI Taxonomy" id="77586"/>
    <lineage>
        <taxon>Eukaryota</taxon>
        <taxon>Viridiplantae</taxon>
        <taxon>Streptophyta</taxon>
        <taxon>Embryophyta</taxon>
        <taxon>Tracheophyta</taxon>
        <taxon>Spermatophyta</taxon>
        <taxon>Magnoliopsida</taxon>
        <taxon>Liliopsida</taxon>
        <taxon>Poales</taxon>
        <taxon>Poaceae</taxon>
        <taxon>BOP clade</taxon>
        <taxon>Oryzoideae</taxon>
        <taxon>Oryzeae</taxon>
        <taxon>Oryzinae</taxon>
        <taxon>Leersia</taxon>
    </lineage>
</organism>
<keyword evidence="3" id="KW-1185">Reference proteome</keyword>
<dbReference type="EnsemblPlants" id="LPERR04G03710.2">
    <property type="protein sequence ID" value="LPERR04G03710.2"/>
    <property type="gene ID" value="LPERR04G03710"/>
</dbReference>
<evidence type="ECO:0000313" key="2">
    <source>
        <dbReference type="EnsemblPlants" id="LPERR04G03710.2"/>
    </source>
</evidence>
<reference evidence="3" key="2">
    <citation type="submission" date="2013-12" db="EMBL/GenBank/DDBJ databases">
        <authorList>
            <person name="Yu Y."/>
            <person name="Lee S."/>
            <person name="de Baynast K."/>
            <person name="Wissotski M."/>
            <person name="Liu L."/>
            <person name="Talag J."/>
            <person name="Goicoechea J."/>
            <person name="Angelova A."/>
            <person name="Jetty R."/>
            <person name="Kudrna D."/>
            <person name="Golser W."/>
            <person name="Rivera L."/>
            <person name="Zhang J."/>
            <person name="Wing R."/>
        </authorList>
    </citation>
    <scope>NUCLEOTIDE SEQUENCE</scope>
</reference>
<protein>
    <submittedName>
        <fullName evidence="2">Uncharacterized protein</fullName>
    </submittedName>
</protein>
<reference evidence="2 3" key="1">
    <citation type="submission" date="2012-08" db="EMBL/GenBank/DDBJ databases">
        <title>Oryza genome evolution.</title>
        <authorList>
            <person name="Wing R.A."/>
        </authorList>
    </citation>
    <scope>NUCLEOTIDE SEQUENCE</scope>
</reference>
<evidence type="ECO:0000313" key="3">
    <source>
        <dbReference type="Proteomes" id="UP000032180"/>
    </source>
</evidence>
<dbReference type="AlphaFoldDB" id="A0A0D9W2Z5"/>
<name>A0A0D9W2Z5_9ORYZ</name>